<feature type="region of interest" description="Disordered" evidence="1">
    <location>
        <begin position="1"/>
        <end position="40"/>
    </location>
</feature>
<dbReference type="RefSeq" id="WP_165876965.1">
    <property type="nucleotide sequence ID" value="NZ_SLWB01000002.1"/>
</dbReference>
<evidence type="ECO:0000256" key="1">
    <source>
        <dbReference type="SAM" id="MobiDB-lite"/>
    </source>
</evidence>
<protein>
    <submittedName>
        <fullName evidence="2">Uncharacterized protein</fullName>
    </submittedName>
</protein>
<sequence length="112" mass="13681">MKANKEFRPNSKEDFFDSGDSKKGKKLVPDKKPKNEKKELYDVDDFEEEYDLQKYKRESIADFYDDGEEDDEEFDDEDFEDDEYDEEEDEEFDDEIYDDEDETNYQKEASRR</sequence>
<dbReference type="Proteomes" id="UP000294830">
    <property type="component" value="Unassembled WGS sequence"/>
</dbReference>
<keyword evidence="3" id="KW-1185">Reference proteome</keyword>
<feature type="compositionally biased region" description="Acidic residues" evidence="1">
    <location>
        <begin position="63"/>
        <end position="103"/>
    </location>
</feature>
<comment type="caution">
    <text evidence="2">The sequence shown here is derived from an EMBL/GenBank/DDBJ whole genome shotgun (WGS) entry which is preliminary data.</text>
</comment>
<evidence type="ECO:0000313" key="2">
    <source>
        <dbReference type="EMBL" id="TCN72180.1"/>
    </source>
</evidence>
<dbReference type="EMBL" id="SLWB01000002">
    <property type="protein sequence ID" value="TCN72180.1"/>
    <property type="molecule type" value="Genomic_DNA"/>
</dbReference>
<proteinExistence type="predicted"/>
<evidence type="ECO:0000313" key="3">
    <source>
        <dbReference type="Proteomes" id="UP000294830"/>
    </source>
</evidence>
<organism evidence="2 3">
    <name type="scientific">Acetobacteroides hydrogenigenes</name>
    <dbReference type="NCBI Taxonomy" id="979970"/>
    <lineage>
        <taxon>Bacteria</taxon>
        <taxon>Pseudomonadati</taxon>
        <taxon>Bacteroidota</taxon>
        <taxon>Bacteroidia</taxon>
        <taxon>Bacteroidales</taxon>
        <taxon>Rikenellaceae</taxon>
        <taxon>Acetobacteroides</taxon>
    </lineage>
</organism>
<reference evidence="2 3" key="1">
    <citation type="submission" date="2019-03" db="EMBL/GenBank/DDBJ databases">
        <title>Genomic Encyclopedia of Archaeal and Bacterial Type Strains, Phase II (KMG-II): from individual species to whole genera.</title>
        <authorList>
            <person name="Goeker M."/>
        </authorList>
    </citation>
    <scope>NUCLEOTIDE SEQUENCE [LARGE SCALE GENOMIC DNA]</scope>
    <source>
        <strain evidence="2 3">RL-C</strain>
    </source>
</reference>
<dbReference type="AlphaFoldDB" id="A0A4V2RQN4"/>
<accession>A0A4V2RQN4</accession>
<gene>
    <name evidence="2" type="ORF">CLV25_102143</name>
</gene>
<name>A0A4V2RQN4_9BACT</name>
<feature type="region of interest" description="Disordered" evidence="1">
    <location>
        <begin position="58"/>
        <end position="112"/>
    </location>
</feature>